<evidence type="ECO:0000259" key="1">
    <source>
        <dbReference type="Pfam" id="PF01926"/>
    </source>
</evidence>
<proteinExistence type="predicted"/>
<keyword evidence="3" id="KW-1185">Reference proteome</keyword>
<dbReference type="EMBL" id="QPFP01000005">
    <property type="protein sequence ID" value="TEB36737.1"/>
    <property type="molecule type" value="Genomic_DNA"/>
</dbReference>
<reference evidence="2 3" key="1">
    <citation type="journal article" date="2019" name="Nat. Ecol. Evol.">
        <title>Megaphylogeny resolves global patterns of mushroom evolution.</title>
        <authorList>
            <person name="Varga T."/>
            <person name="Krizsan K."/>
            <person name="Foldi C."/>
            <person name="Dima B."/>
            <person name="Sanchez-Garcia M."/>
            <person name="Sanchez-Ramirez S."/>
            <person name="Szollosi G.J."/>
            <person name="Szarkandi J.G."/>
            <person name="Papp V."/>
            <person name="Albert L."/>
            <person name="Andreopoulos W."/>
            <person name="Angelini C."/>
            <person name="Antonin V."/>
            <person name="Barry K.W."/>
            <person name="Bougher N.L."/>
            <person name="Buchanan P."/>
            <person name="Buyck B."/>
            <person name="Bense V."/>
            <person name="Catcheside P."/>
            <person name="Chovatia M."/>
            <person name="Cooper J."/>
            <person name="Damon W."/>
            <person name="Desjardin D."/>
            <person name="Finy P."/>
            <person name="Geml J."/>
            <person name="Haridas S."/>
            <person name="Hughes K."/>
            <person name="Justo A."/>
            <person name="Karasinski D."/>
            <person name="Kautmanova I."/>
            <person name="Kiss B."/>
            <person name="Kocsube S."/>
            <person name="Kotiranta H."/>
            <person name="LaButti K.M."/>
            <person name="Lechner B.E."/>
            <person name="Liimatainen K."/>
            <person name="Lipzen A."/>
            <person name="Lukacs Z."/>
            <person name="Mihaltcheva S."/>
            <person name="Morgado L.N."/>
            <person name="Niskanen T."/>
            <person name="Noordeloos M.E."/>
            <person name="Ohm R.A."/>
            <person name="Ortiz-Santana B."/>
            <person name="Ovrebo C."/>
            <person name="Racz N."/>
            <person name="Riley R."/>
            <person name="Savchenko A."/>
            <person name="Shiryaev A."/>
            <person name="Soop K."/>
            <person name="Spirin V."/>
            <person name="Szebenyi C."/>
            <person name="Tomsovsky M."/>
            <person name="Tulloss R.E."/>
            <person name="Uehling J."/>
            <person name="Grigoriev I.V."/>
            <person name="Vagvolgyi C."/>
            <person name="Papp T."/>
            <person name="Martin F.M."/>
            <person name="Miettinen O."/>
            <person name="Hibbett D.S."/>
            <person name="Nagy L.G."/>
        </authorList>
    </citation>
    <scope>NUCLEOTIDE SEQUENCE [LARGE SCALE GENOMIC DNA]</scope>
    <source>
        <strain evidence="2 3">FP101781</strain>
    </source>
</reference>
<dbReference type="AlphaFoldDB" id="A0A4Y7TRD3"/>
<dbReference type="InterPro" id="IPR027417">
    <property type="entry name" value="P-loop_NTPase"/>
</dbReference>
<evidence type="ECO:0000313" key="2">
    <source>
        <dbReference type="EMBL" id="TEB36737.1"/>
    </source>
</evidence>
<dbReference type="GO" id="GO:0005525">
    <property type="term" value="F:GTP binding"/>
    <property type="evidence" value="ECO:0007669"/>
    <property type="project" value="InterPro"/>
</dbReference>
<accession>A0A4Y7TRD3</accession>
<name>A0A4Y7TRD3_COPMI</name>
<gene>
    <name evidence="2" type="ORF">FA13DRAFT_1787102</name>
</gene>
<dbReference type="Proteomes" id="UP000298030">
    <property type="component" value="Unassembled WGS sequence"/>
</dbReference>
<organism evidence="2 3">
    <name type="scientific">Coprinellus micaceus</name>
    <name type="common">Glistening ink-cap mushroom</name>
    <name type="synonym">Coprinus micaceus</name>
    <dbReference type="NCBI Taxonomy" id="71717"/>
    <lineage>
        <taxon>Eukaryota</taxon>
        <taxon>Fungi</taxon>
        <taxon>Dikarya</taxon>
        <taxon>Basidiomycota</taxon>
        <taxon>Agaricomycotina</taxon>
        <taxon>Agaricomycetes</taxon>
        <taxon>Agaricomycetidae</taxon>
        <taxon>Agaricales</taxon>
        <taxon>Agaricineae</taxon>
        <taxon>Psathyrellaceae</taxon>
        <taxon>Coprinellus</taxon>
    </lineage>
</organism>
<dbReference type="Gene3D" id="3.40.50.300">
    <property type="entry name" value="P-loop containing nucleotide triphosphate hydrolases"/>
    <property type="match status" value="2"/>
</dbReference>
<comment type="caution">
    <text evidence="2">The sequence shown here is derived from an EMBL/GenBank/DDBJ whole genome shotgun (WGS) entry which is preliminary data.</text>
</comment>
<sequence>MAPTFQGQPLDIVLFVIGGSGAGKSTFINRVLDQSCTRAIEATRLVPTNGDLQAALGQVVLVDGPGFEDNDISQHTDILAAARGWLTTNYSSCMLPRRGVIFVQDLSVSPLVSRVSSLNLQASINLASSTQCGDVLIVTTKWDKMTQEEGELAETAMMDRVWNKVLHAGFHTFRIRRGREGESSLSAIQHFLQITPEQQRRNLEVLQSRLYGSSPAPPHLRFPDSMDELCAGCGRCGDVIVLVMGPLKAGKSTYVNRVLEHYGLPPRMRVTEAMTLATVLIQSVILPPSAFQGVGGGRIILVDTPGFEGDALGDGAILKRVNAWLQERFGKRTVNCAVVYLHDVTQQACVNTAGRSFELFPMLIRNAFLKRVFIATTKWTKACEPLAIRNEVELLSVYWASLVSRGFQVRRLSEEPGSVDGAYRPPDLLAELVQVIGFIQ</sequence>
<dbReference type="SUPFAM" id="SSF52540">
    <property type="entry name" value="P-loop containing nucleoside triphosphate hydrolases"/>
    <property type="match status" value="2"/>
</dbReference>
<dbReference type="STRING" id="71717.A0A4Y7TRD3"/>
<dbReference type="InterPro" id="IPR006073">
    <property type="entry name" value="GTP-bd"/>
</dbReference>
<dbReference type="CDD" id="cd00882">
    <property type="entry name" value="Ras_like_GTPase"/>
    <property type="match status" value="1"/>
</dbReference>
<protein>
    <recommendedName>
        <fullName evidence="1">G domain-containing protein</fullName>
    </recommendedName>
</protein>
<dbReference type="Pfam" id="PF01926">
    <property type="entry name" value="MMR_HSR1"/>
    <property type="match status" value="1"/>
</dbReference>
<dbReference type="OrthoDB" id="8954335at2759"/>
<feature type="domain" description="G" evidence="1">
    <location>
        <begin position="15"/>
        <end position="74"/>
    </location>
</feature>
<evidence type="ECO:0000313" key="3">
    <source>
        <dbReference type="Proteomes" id="UP000298030"/>
    </source>
</evidence>